<dbReference type="Proteomes" id="UP000191980">
    <property type="component" value="Unassembled WGS sequence"/>
</dbReference>
<sequence length="185" mass="21016">MNTLLNFRLSWFLICLYCLTAAHAEDQNSATPVSWQEFKSDDGHFSIEFPTAPKIKKNTQESVIGDVINHVFESKTGIGIFSLDYSDIPGFAVSFTGNDKIYSQATETLLKKTFGKIQSSTDIKYQNHSGKHLIYDIQQTSDKPEFDGQTYLFLIEKRLYVINAIAPAATSMSHIKYFLNSVRFY</sequence>
<name>A0A1V8M9E6_9GAMM</name>
<evidence type="ECO:0000313" key="2">
    <source>
        <dbReference type="EMBL" id="OQK18185.1"/>
    </source>
</evidence>
<comment type="caution">
    <text evidence="2">The sequence shown here is derived from an EMBL/GenBank/DDBJ whole genome shotgun (WGS) entry which is preliminary data.</text>
</comment>
<reference evidence="2 3" key="1">
    <citation type="submission" date="2015-12" db="EMBL/GenBank/DDBJ databases">
        <authorList>
            <person name="Shamseldin A."/>
            <person name="Moawad H."/>
            <person name="Abd El-Rahim W.M."/>
            <person name="Sadowsky M.J."/>
        </authorList>
    </citation>
    <scope>NUCLEOTIDE SEQUENCE [LARGE SCALE GENOMIC DNA]</scope>
    <source>
        <strain evidence="2 3">WF1</strain>
    </source>
</reference>
<evidence type="ECO:0000256" key="1">
    <source>
        <dbReference type="SAM" id="SignalP"/>
    </source>
</evidence>
<evidence type="ECO:0008006" key="4">
    <source>
        <dbReference type="Google" id="ProtNLM"/>
    </source>
</evidence>
<feature type="chain" id="PRO_5013365751" description="PsbP C-terminal domain-containing protein" evidence="1">
    <location>
        <begin position="25"/>
        <end position="185"/>
    </location>
</feature>
<proteinExistence type="predicted"/>
<dbReference type="AlphaFoldDB" id="A0A1V8M9E6"/>
<evidence type="ECO:0000313" key="3">
    <source>
        <dbReference type="Proteomes" id="UP000191980"/>
    </source>
</evidence>
<dbReference type="RefSeq" id="WP_080522790.1">
    <property type="nucleotide sequence ID" value="NZ_LPUF01000001.1"/>
</dbReference>
<gene>
    <name evidence="2" type="ORF">AU255_10215</name>
</gene>
<keyword evidence="3" id="KW-1185">Reference proteome</keyword>
<dbReference type="EMBL" id="LPUF01000001">
    <property type="protein sequence ID" value="OQK18185.1"/>
    <property type="molecule type" value="Genomic_DNA"/>
</dbReference>
<accession>A0A1V8M9E6</accession>
<dbReference type="OrthoDB" id="510226at2"/>
<protein>
    <recommendedName>
        <fullName evidence="4">PsbP C-terminal domain-containing protein</fullName>
    </recommendedName>
</protein>
<keyword evidence="1" id="KW-0732">Signal</keyword>
<feature type="signal peptide" evidence="1">
    <location>
        <begin position="1"/>
        <end position="24"/>
    </location>
</feature>
<organism evidence="2 3">
    <name type="scientific">Methyloprofundus sedimenti</name>
    <dbReference type="NCBI Taxonomy" id="1420851"/>
    <lineage>
        <taxon>Bacteria</taxon>
        <taxon>Pseudomonadati</taxon>
        <taxon>Pseudomonadota</taxon>
        <taxon>Gammaproteobacteria</taxon>
        <taxon>Methylococcales</taxon>
        <taxon>Methylococcaceae</taxon>
        <taxon>Methyloprofundus</taxon>
    </lineage>
</organism>